<dbReference type="AlphaFoldDB" id="A0A1G8QMI5"/>
<dbReference type="EMBL" id="FNDX01000011">
    <property type="protein sequence ID" value="SDJ05992.1"/>
    <property type="molecule type" value="Genomic_DNA"/>
</dbReference>
<keyword evidence="1" id="KW-0812">Transmembrane</keyword>
<dbReference type="OrthoDB" id="2973041at2"/>
<dbReference type="STRING" id="1174501.SAMN05216192_11173"/>
<protein>
    <recommendedName>
        <fullName evidence="4">DUF2933 domain-containing protein</fullName>
    </recommendedName>
</protein>
<evidence type="ECO:0000256" key="1">
    <source>
        <dbReference type="SAM" id="Phobius"/>
    </source>
</evidence>
<gene>
    <name evidence="2" type="ORF">SAMN05216192_11173</name>
</gene>
<reference evidence="3" key="1">
    <citation type="submission" date="2016-10" db="EMBL/GenBank/DDBJ databases">
        <authorList>
            <person name="Varghese N."/>
            <person name="Submissions S."/>
        </authorList>
    </citation>
    <scope>NUCLEOTIDE SEQUENCE [LARGE SCALE GENOMIC DNA]</scope>
    <source>
        <strain evidence="3">CGMCC 1.11012</strain>
    </source>
</reference>
<evidence type="ECO:0000313" key="2">
    <source>
        <dbReference type="EMBL" id="SDJ05992.1"/>
    </source>
</evidence>
<feature type="transmembrane region" description="Helical" evidence="1">
    <location>
        <begin position="6"/>
        <end position="24"/>
    </location>
</feature>
<keyword evidence="1" id="KW-0472">Membrane</keyword>
<dbReference type="Pfam" id="PF11666">
    <property type="entry name" value="DUF2933"/>
    <property type="match status" value="1"/>
</dbReference>
<evidence type="ECO:0008006" key="4">
    <source>
        <dbReference type="Google" id="ProtNLM"/>
    </source>
</evidence>
<accession>A0A1G8QMI5</accession>
<dbReference type="RefSeq" id="WP_068723298.1">
    <property type="nucleotide sequence ID" value="NZ_CBCSKY010000009.1"/>
</dbReference>
<evidence type="ECO:0000313" key="3">
    <source>
        <dbReference type="Proteomes" id="UP000199050"/>
    </source>
</evidence>
<keyword evidence="3" id="KW-1185">Reference proteome</keyword>
<dbReference type="Proteomes" id="UP000199050">
    <property type="component" value="Unassembled WGS sequence"/>
</dbReference>
<name>A0A1G8QMI5_9BACL</name>
<dbReference type="InterPro" id="IPR021682">
    <property type="entry name" value="DUF2933"/>
</dbReference>
<organism evidence="2 3">
    <name type="scientific">Paenibacillus typhae</name>
    <dbReference type="NCBI Taxonomy" id="1174501"/>
    <lineage>
        <taxon>Bacteria</taxon>
        <taxon>Bacillati</taxon>
        <taxon>Bacillota</taxon>
        <taxon>Bacilli</taxon>
        <taxon>Bacillales</taxon>
        <taxon>Paenibacillaceae</taxon>
        <taxon>Paenibacillus</taxon>
    </lineage>
</organism>
<proteinExistence type="predicted"/>
<sequence>MEWSTLLVLVCPVMMIVMMFTMKGGHSHGSPNHRVAAESLHDQLVDLKAENERISKELQSFKK</sequence>
<keyword evidence="1" id="KW-1133">Transmembrane helix</keyword>